<keyword evidence="11 13" id="KW-0811">Translocation</keyword>
<feature type="binding site" evidence="13">
    <location>
        <position position="508"/>
    </location>
    <ligand>
        <name>ATP</name>
        <dbReference type="ChEBI" id="CHEBI:30616"/>
    </ligand>
</feature>
<dbReference type="SUPFAM" id="SSF81767">
    <property type="entry name" value="Pre-protein crosslinking domain of SecA"/>
    <property type="match status" value="1"/>
</dbReference>
<dbReference type="InterPro" id="IPR011116">
    <property type="entry name" value="SecA_Wing/Scaffold"/>
</dbReference>
<evidence type="ECO:0000256" key="12">
    <source>
        <dbReference type="ARBA" id="ARBA00023136"/>
    </source>
</evidence>
<dbReference type="InterPro" id="IPR014001">
    <property type="entry name" value="Helicase_ATP-bd"/>
</dbReference>
<evidence type="ECO:0000259" key="15">
    <source>
        <dbReference type="PROSITE" id="PS51192"/>
    </source>
</evidence>
<name>A0A368BL26_9GAMM</name>
<keyword evidence="5 13" id="KW-0963">Cytoplasm</keyword>
<evidence type="ECO:0000259" key="17">
    <source>
        <dbReference type="PROSITE" id="PS51196"/>
    </source>
</evidence>
<keyword evidence="6" id="KW-0997">Cell inner membrane</keyword>
<dbReference type="HAMAP" id="MF_01382">
    <property type="entry name" value="SecA"/>
    <property type="match status" value="1"/>
</dbReference>
<dbReference type="GO" id="GO:0017038">
    <property type="term" value="P:protein import"/>
    <property type="evidence" value="ECO:0007669"/>
    <property type="project" value="InterPro"/>
</dbReference>
<evidence type="ECO:0000313" key="18">
    <source>
        <dbReference type="EMBL" id="RCL37386.1"/>
    </source>
</evidence>
<evidence type="ECO:0000256" key="7">
    <source>
        <dbReference type="ARBA" id="ARBA00022741"/>
    </source>
</evidence>
<keyword evidence="10 13" id="KW-1278">Translocase</keyword>
<dbReference type="Gene3D" id="3.40.50.300">
    <property type="entry name" value="P-loop containing nucleotide triphosphate hydrolases"/>
    <property type="match status" value="2"/>
</dbReference>
<dbReference type="CDD" id="cd18803">
    <property type="entry name" value="SF2_C_secA"/>
    <property type="match status" value="1"/>
</dbReference>
<dbReference type="GO" id="GO:0065002">
    <property type="term" value="P:intracellular protein transmembrane transport"/>
    <property type="evidence" value="ECO:0007669"/>
    <property type="project" value="UniProtKB-UniRule"/>
</dbReference>
<evidence type="ECO:0000256" key="6">
    <source>
        <dbReference type="ARBA" id="ARBA00022519"/>
    </source>
</evidence>
<dbReference type="EMBL" id="QOPD01000011">
    <property type="protein sequence ID" value="RCL37386.1"/>
    <property type="molecule type" value="Genomic_DNA"/>
</dbReference>
<evidence type="ECO:0000313" key="19">
    <source>
        <dbReference type="Proteomes" id="UP000252147"/>
    </source>
</evidence>
<evidence type="ECO:0000256" key="5">
    <source>
        <dbReference type="ARBA" id="ARBA00022490"/>
    </source>
</evidence>
<evidence type="ECO:0000259" key="16">
    <source>
        <dbReference type="PROSITE" id="PS51194"/>
    </source>
</evidence>
<dbReference type="InterPro" id="IPR044722">
    <property type="entry name" value="SecA_SF2_C"/>
</dbReference>
<sequence length="833" mass="95369">MLNFFTRIFQSANQRRLKDYQKIVSKITEQESDIANLSEEKFKSLFFEGDADQNKIVEVFAAVREAAKRAIGLRHFDCQLVGGLVLNGGNIAEMKTGEGKTLVATLPAVLNALNHKKVYVVTVNDYLAERDAEWMRPVYEYFGLSVGFLTSSQSFQDKQATYDCNIIYCTSSELGFDYLRDNMVLFKNQKSQKELNFAIIDEVDSILIDEARTPLIISGATDDDASAYPVFLKLLPQLKRQMREGTEEEPLTDSEKGDFLIDEKIRSVDLTDNGFEKVENFLADRGMIKPDESLYTTNNLKFLKYIQATLKANLLFEKNVHYVVESGKVVLIDDNTGRKLPGRRISEGVHQALECKEKVGIQQETQTLASTTYQNFFRLFDKISGMTGTADTEAAEFKQIYNMDVVVIPTNQPMVRNDVNDVVYVNEEDKFQALIKEIKTIHNKKAPILVGTASIESSEKLSKRLKKEGVRHQVLNAKYHEKEAGIIAEAGRPGAITIATNMAGRGTDIVLGGRNDNDQDWQQKHEEVLNAGGLHVIGTERHESRRIDNQLRGRSGRQGDPGYSKFFLSLDDTVLRLFIDENRKQLFSRLSDGMDDSSIEHPLLNGAIANAQKKIEGRNFEIRKQILEFDDVSNDQRLTVYELRNYYLDENDPSDLIKEYIENFLEKTTDKILPEDQAGNWNFDELANSLQASLTIAPDFKNLDKANMSFGKVMDFLNEFYLNFYHDKFEKLGNKKQELERQIAIQVLDACWKRHLQNVDSLRANIGLRAYAQRNPINEFKRESFEMFDAMIESFKDDSVRILFNIKIQTMSKQEFEQQKQQRLQQNQKSKTE</sequence>
<feature type="binding site" evidence="13">
    <location>
        <begin position="97"/>
        <end position="101"/>
    </location>
    <ligand>
        <name>ATP</name>
        <dbReference type="ChEBI" id="CHEBI:30616"/>
    </ligand>
</feature>
<feature type="domain" description="Helicase C-terminal" evidence="16">
    <location>
        <begin position="430"/>
        <end position="598"/>
    </location>
</feature>
<dbReference type="SMART" id="SM00957">
    <property type="entry name" value="SecA_DEAD"/>
    <property type="match status" value="1"/>
</dbReference>
<dbReference type="SMART" id="SM00958">
    <property type="entry name" value="SecA_PP_bind"/>
    <property type="match status" value="1"/>
</dbReference>
<evidence type="ECO:0000256" key="1">
    <source>
        <dbReference type="ARBA" id="ARBA00004170"/>
    </source>
</evidence>
<dbReference type="Gene3D" id="1.10.3060.10">
    <property type="entry name" value="Helical scaffold and wing domains of SecA"/>
    <property type="match status" value="1"/>
</dbReference>
<dbReference type="InterPro" id="IPR014018">
    <property type="entry name" value="SecA_motor_DEAD"/>
</dbReference>
<keyword evidence="4 13" id="KW-1003">Cell membrane</keyword>
<feature type="binding site" evidence="13">
    <location>
        <position position="79"/>
    </location>
    <ligand>
        <name>ATP</name>
        <dbReference type="ChEBI" id="CHEBI:30616"/>
    </ligand>
</feature>
<dbReference type="NCBIfam" id="NF009538">
    <property type="entry name" value="PRK12904.1"/>
    <property type="match status" value="1"/>
</dbReference>
<dbReference type="Proteomes" id="UP000252147">
    <property type="component" value="Unassembled WGS sequence"/>
</dbReference>
<dbReference type="Pfam" id="PF21090">
    <property type="entry name" value="P-loop_SecA"/>
    <property type="match status" value="1"/>
</dbReference>
<dbReference type="PANTHER" id="PTHR30612:SF0">
    <property type="entry name" value="CHLOROPLAST PROTEIN-TRANSPORTING ATPASE"/>
    <property type="match status" value="1"/>
</dbReference>
<keyword evidence="7 13" id="KW-0547">Nucleotide-binding</keyword>
<evidence type="ECO:0000256" key="4">
    <source>
        <dbReference type="ARBA" id="ARBA00022475"/>
    </source>
</evidence>
<dbReference type="FunFam" id="3.40.50.300:FF:000113">
    <property type="entry name" value="Preprotein translocase subunit SecA"/>
    <property type="match status" value="1"/>
</dbReference>
<dbReference type="PROSITE" id="PS51194">
    <property type="entry name" value="HELICASE_CTER"/>
    <property type="match status" value="1"/>
</dbReference>
<dbReference type="PANTHER" id="PTHR30612">
    <property type="entry name" value="SECA INNER MEMBRANE COMPONENT OF SEC PROTEIN SECRETION SYSTEM"/>
    <property type="match status" value="1"/>
</dbReference>
<comment type="subcellular location">
    <subcellularLocation>
        <location evidence="13">Cell membrane</location>
        <topology evidence="13">Peripheral membrane protein</topology>
        <orientation evidence="13">Cytoplasmic side</orientation>
    </subcellularLocation>
    <subcellularLocation>
        <location evidence="13">Cytoplasm</location>
    </subcellularLocation>
    <subcellularLocation>
        <location evidence="1">Membrane</location>
        <topology evidence="1">Peripheral membrane protein</topology>
    </subcellularLocation>
    <text evidence="13">Distribution is 50-50.</text>
</comment>
<comment type="similarity">
    <text evidence="2 13 14">Belongs to the SecA family.</text>
</comment>
<dbReference type="Pfam" id="PF07516">
    <property type="entry name" value="SecA_SW"/>
    <property type="match status" value="1"/>
</dbReference>
<keyword evidence="12 13" id="KW-0472">Membrane</keyword>
<evidence type="ECO:0000256" key="9">
    <source>
        <dbReference type="ARBA" id="ARBA00022927"/>
    </source>
</evidence>
<dbReference type="GO" id="GO:0005886">
    <property type="term" value="C:plasma membrane"/>
    <property type="evidence" value="ECO:0007669"/>
    <property type="project" value="UniProtKB-SubCell"/>
</dbReference>
<dbReference type="InterPro" id="IPR020937">
    <property type="entry name" value="SecA_CS"/>
</dbReference>
<dbReference type="GO" id="GO:0043952">
    <property type="term" value="P:protein transport by the Sec complex"/>
    <property type="evidence" value="ECO:0007669"/>
    <property type="project" value="UniProtKB-ARBA"/>
</dbReference>
<dbReference type="InterPro" id="IPR036670">
    <property type="entry name" value="SecA_X-link_sf"/>
</dbReference>
<organism evidence="18 19">
    <name type="scientific">SAR86 cluster bacterium</name>
    <dbReference type="NCBI Taxonomy" id="2030880"/>
    <lineage>
        <taxon>Bacteria</taxon>
        <taxon>Pseudomonadati</taxon>
        <taxon>Pseudomonadota</taxon>
        <taxon>Gammaproteobacteria</taxon>
        <taxon>SAR86 cluster</taxon>
    </lineage>
</organism>
<evidence type="ECO:0000256" key="14">
    <source>
        <dbReference type="RuleBase" id="RU003874"/>
    </source>
</evidence>
<keyword evidence="9 13" id="KW-0653">Protein transport</keyword>
<dbReference type="PRINTS" id="PR00906">
    <property type="entry name" value="SECA"/>
</dbReference>
<accession>A0A368BL26</accession>
<dbReference type="Pfam" id="PF01043">
    <property type="entry name" value="SecA_PP_bind"/>
    <property type="match status" value="1"/>
</dbReference>
<dbReference type="InterPro" id="IPR001650">
    <property type="entry name" value="Helicase_C-like"/>
</dbReference>
<dbReference type="GO" id="GO:0005524">
    <property type="term" value="F:ATP binding"/>
    <property type="evidence" value="ECO:0007669"/>
    <property type="project" value="UniProtKB-UniRule"/>
</dbReference>
<dbReference type="AlphaFoldDB" id="A0A368BL26"/>
<dbReference type="InterPro" id="IPR036266">
    <property type="entry name" value="SecA_Wing/Scaffold_sf"/>
</dbReference>
<dbReference type="CDD" id="cd17928">
    <property type="entry name" value="DEXDc_SecA"/>
    <property type="match status" value="1"/>
</dbReference>
<gene>
    <name evidence="13" type="primary">secA</name>
    <name evidence="18" type="ORF">DBW97_05020</name>
</gene>
<comment type="subunit">
    <text evidence="13">Monomer and homodimer. Part of the essential Sec protein translocation apparatus which comprises SecA, SecYEG and auxiliary proteins SecDF-YajC and YidC.</text>
</comment>
<dbReference type="InterPro" id="IPR011115">
    <property type="entry name" value="SecA_DEAD"/>
</dbReference>
<protein>
    <recommendedName>
        <fullName evidence="13 14">Protein translocase subunit SecA</fullName>
        <ecNumber evidence="13">7.4.2.8</ecNumber>
    </recommendedName>
</protein>
<evidence type="ECO:0000256" key="3">
    <source>
        <dbReference type="ARBA" id="ARBA00022448"/>
    </source>
</evidence>
<feature type="domain" description="Helicase ATP-binding" evidence="15">
    <location>
        <begin position="81"/>
        <end position="240"/>
    </location>
</feature>
<evidence type="ECO:0000256" key="2">
    <source>
        <dbReference type="ARBA" id="ARBA00007650"/>
    </source>
</evidence>
<dbReference type="NCBIfam" id="TIGR00963">
    <property type="entry name" value="secA"/>
    <property type="match status" value="1"/>
</dbReference>
<proteinExistence type="inferred from homology"/>
<dbReference type="InterPro" id="IPR000185">
    <property type="entry name" value="SecA"/>
</dbReference>
<comment type="caution">
    <text evidence="18">The sequence shown here is derived from an EMBL/GenBank/DDBJ whole genome shotgun (WGS) entry which is preliminary data.</text>
</comment>
<dbReference type="PROSITE" id="PS01312">
    <property type="entry name" value="SECA"/>
    <property type="match status" value="1"/>
</dbReference>
<dbReference type="GO" id="GO:0031522">
    <property type="term" value="C:cell envelope Sec protein transport complex"/>
    <property type="evidence" value="ECO:0007669"/>
    <property type="project" value="TreeGrafter"/>
</dbReference>
<dbReference type="Pfam" id="PF07517">
    <property type="entry name" value="SecA_DEAD"/>
    <property type="match status" value="1"/>
</dbReference>
<reference evidence="18 19" key="1">
    <citation type="journal article" date="2018" name="Microbiome">
        <title>Fine metagenomic profile of the Mediterranean stratified and mixed water columns revealed by assembly and recruitment.</title>
        <authorList>
            <person name="Haro-Moreno J.M."/>
            <person name="Lopez-Perez M."/>
            <person name="De La Torre J.R."/>
            <person name="Picazo A."/>
            <person name="Camacho A."/>
            <person name="Rodriguez-Valera F."/>
        </authorList>
    </citation>
    <scope>NUCLEOTIDE SEQUENCE [LARGE SCALE GENOMIC DNA]</scope>
    <source>
        <strain evidence="18">MED-G83</strain>
    </source>
</reference>
<dbReference type="PROSITE" id="PS51196">
    <property type="entry name" value="SECA_MOTOR_DEAD"/>
    <property type="match status" value="1"/>
</dbReference>
<dbReference type="GO" id="GO:0006605">
    <property type="term" value="P:protein targeting"/>
    <property type="evidence" value="ECO:0007669"/>
    <property type="project" value="UniProtKB-UniRule"/>
</dbReference>
<dbReference type="InterPro" id="IPR018247">
    <property type="entry name" value="EF_Hand_1_Ca_BS"/>
</dbReference>
<dbReference type="SUPFAM" id="SSF52540">
    <property type="entry name" value="P-loop containing nucleoside triphosphate hydrolases"/>
    <property type="match status" value="2"/>
</dbReference>
<evidence type="ECO:0000256" key="11">
    <source>
        <dbReference type="ARBA" id="ARBA00023010"/>
    </source>
</evidence>
<dbReference type="PROSITE" id="PS00018">
    <property type="entry name" value="EF_HAND_1"/>
    <property type="match status" value="1"/>
</dbReference>
<evidence type="ECO:0000256" key="13">
    <source>
        <dbReference type="HAMAP-Rule" id="MF_01382"/>
    </source>
</evidence>
<comment type="catalytic activity">
    <reaction evidence="13">
        <text>ATP + H2O + cellular proteinSide 1 = ADP + phosphate + cellular proteinSide 2.</text>
        <dbReference type="EC" id="7.4.2.8"/>
    </reaction>
</comment>
<dbReference type="PROSITE" id="PS51192">
    <property type="entry name" value="HELICASE_ATP_BIND_1"/>
    <property type="match status" value="1"/>
</dbReference>
<dbReference type="GO" id="GO:0005829">
    <property type="term" value="C:cytosol"/>
    <property type="evidence" value="ECO:0007669"/>
    <property type="project" value="TreeGrafter"/>
</dbReference>
<dbReference type="SUPFAM" id="SSF81886">
    <property type="entry name" value="Helical scaffold and wing domains of SecA"/>
    <property type="match status" value="1"/>
</dbReference>
<dbReference type="InterPro" id="IPR011130">
    <property type="entry name" value="SecA_preprotein_X-link_dom"/>
</dbReference>
<evidence type="ECO:0000256" key="10">
    <source>
        <dbReference type="ARBA" id="ARBA00022967"/>
    </source>
</evidence>
<dbReference type="Gene3D" id="3.90.1440.10">
    <property type="entry name" value="SecA, preprotein cross-linking domain"/>
    <property type="match status" value="1"/>
</dbReference>
<dbReference type="EC" id="7.4.2.8" evidence="13"/>
<feature type="domain" description="SecA family profile" evidence="17">
    <location>
        <begin position="2"/>
        <end position="599"/>
    </location>
</feature>
<dbReference type="GO" id="GO:0008564">
    <property type="term" value="F:protein-exporting ATPase activity"/>
    <property type="evidence" value="ECO:0007669"/>
    <property type="project" value="UniProtKB-EC"/>
</dbReference>
<comment type="function">
    <text evidence="13">Part of the Sec protein translocase complex. Interacts with the SecYEG preprotein conducting channel. Has a central role in coupling the hydrolysis of ATP to the transfer of proteins into and across the cell membrane, serving both as a receptor for the preprotein-SecB complex and as an ATP-driven molecular motor driving the stepwise translocation of polypeptide chains across the membrane.</text>
</comment>
<dbReference type="InterPro" id="IPR027417">
    <property type="entry name" value="P-loop_NTPase"/>
</dbReference>
<evidence type="ECO:0000256" key="8">
    <source>
        <dbReference type="ARBA" id="ARBA00022840"/>
    </source>
</evidence>
<keyword evidence="8 13" id="KW-0067">ATP-binding</keyword>
<keyword evidence="3 13" id="KW-0813">Transport</keyword>